<organism evidence="3 4">
    <name type="scientific">Hoylesella pleuritidis F0068</name>
    <dbReference type="NCBI Taxonomy" id="1081904"/>
    <lineage>
        <taxon>Bacteria</taxon>
        <taxon>Pseudomonadati</taxon>
        <taxon>Bacteroidota</taxon>
        <taxon>Bacteroidia</taxon>
        <taxon>Bacteroidales</taxon>
        <taxon>Prevotellaceae</taxon>
        <taxon>Hoylesella</taxon>
    </lineage>
</organism>
<dbReference type="InterPro" id="IPR002656">
    <property type="entry name" value="Acyl_transf_3_dom"/>
</dbReference>
<dbReference type="PATRIC" id="fig|1081904.3.peg.1230"/>
<dbReference type="AlphaFoldDB" id="U2LAJ1"/>
<comment type="caution">
    <text evidence="3">The sequence shown here is derived from an EMBL/GenBank/DDBJ whole genome shotgun (WGS) entry which is preliminary data.</text>
</comment>
<accession>U2LAJ1</accession>
<feature type="transmembrane region" description="Helical" evidence="1">
    <location>
        <begin position="187"/>
        <end position="207"/>
    </location>
</feature>
<reference evidence="3 4" key="1">
    <citation type="submission" date="2013-08" db="EMBL/GenBank/DDBJ databases">
        <authorList>
            <person name="Durkin A.S."/>
            <person name="Haft D.R."/>
            <person name="McCorrison J."/>
            <person name="Torralba M."/>
            <person name="Gillis M."/>
            <person name="Haft D.H."/>
            <person name="Methe B."/>
            <person name="Sutton G."/>
            <person name="Nelson K.E."/>
        </authorList>
    </citation>
    <scope>NUCLEOTIDE SEQUENCE [LARGE SCALE GENOMIC DNA]</scope>
    <source>
        <strain evidence="3 4">F0068</strain>
    </source>
</reference>
<keyword evidence="1" id="KW-0812">Transmembrane</keyword>
<feature type="transmembrane region" description="Helical" evidence="1">
    <location>
        <begin position="253"/>
        <end position="273"/>
    </location>
</feature>
<feature type="transmembrane region" description="Helical" evidence="1">
    <location>
        <begin position="228"/>
        <end position="247"/>
    </location>
</feature>
<evidence type="ECO:0000313" key="4">
    <source>
        <dbReference type="Proteomes" id="UP000016600"/>
    </source>
</evidence>
<evidence type="ECO:0000313" key="3">
    <source>
        <dbReference type="EMBL" id="ERK01351.1"/>
    </source>
</evidence>
<feature type="transmembrane region" description="Helical" evidence="1">
    <location>
        <begin position="43"/>
        <end position="65"/>
    </location>
</feature>
<keyword evidence="3" id="KW-0808">Transferase</keyword>
<protein>
    <submittedName>
        <fullName evidence="3">Acyltransferase</fullName>
    </submittedName>
</protein>
<evidence type="ECO:0000259" key="2">
    <source>
        <dbReference type="Pfam" id="PF01757"/>
    </source>
</evidence>
<dbReference type="Pfam" id="PF01757">
    <property type="entry name" value="Acyl_transf_3"/>
    <property type="match status" value="1"/>
</dbReference>
<keyword evidence="3" id="KW-0012">Acyltransferase</keyword>
<dbReference type="RefSeq" id="WP_021583896.1">
    <property type="nucleotide sequence ID" value="NZ_AWET01000029.1"/>
</dbReference>
<feature type="domain" description="Acyltransferase 3" evidence="2">
    <location>
        <begin position="8"/>
        <end position="322"/>
    </location>
</feature>
<feature type="transmembrane region" description="Helical" evidence="1">
    <location>
        <begin position="305"/>
        <end position="326"/>
    </location>
</feature>
<keyword evidence="1" id="KW-0472">Membrane</keyword>
<dbReference type="Proteomes" id="UP000016600">
    <property type="component" value="Unassembled WGS sequence"/>
</dbReference>
<name>U2LAJ1_9BACT</name>
<keyword evidence="1" id="KW-1133">Transmembrane helix</keyword>
<feature type="transmembrane region" description="Helical" evidence="1">
    <location>
        <begin position="280"/>
        <end position="299"/>
    </location>
</feature>
<gene>
    <name evidence="3" type="ORF">HMPREF1218_1627</name>
</gene>
<proteinExistence type="predicted"/>
<sequence length="348" mass="40155">MTREQTTILKGVAILMMLFLHLFNNPDIGNFCDPLIFLGGVPLVNIISRACNPVGIFLMLSGYGLSYTYFHSNLSFKGQSRRLLKLYIHYWLILLIFVSIGHFVNASKYPGSITDIILNITSLSSSYNSETWFLFPYMLLSFTSIWIFKTIDKVGCVFSLIISGFLYVVSCYVISRYIAPTQAYTAWYNYILIYFNTLFPFVIGAIFHRQVEQGRTNIPFLKSNSVTASLILFTLFILNCFISNAITSPFFEFAYIFLLLHINFTGILKRFLLIMGKLSLIIWLTHSFFCYYLFHDFIYGFKYPLFIYIVLISISYLVSIPIMFIANKTIQAIPHINGSSMNPKYLQH</sequence>
<evidence type="ECO:0000256" key="1">
    <source>
        <dbReference type="SAM" id="Phobius"/>
    </source>
</evidence>
<feature type="transmembrane region" description="Helical" evidence="1">
    <location>
        <begin position="7"/>
        <end position="23"/>
    </location>
</feature>
<feature type="transmembrane region" description="Helical" evidence="1">
    <location>
        <begin position="86"/>
        <end position="104"/>
    </location>
</feature>
<dbReference type="GO" id="GO:0016747">
    <property type="term" value="F:acyltransferase activity, transferring groups other than amino-acyl groups"/>
    <property type="evidence" value="ECO:0007669"/>
    <property type="project" value="InterPro"/>
</dbReference>
<keyword evidence="4" id="KW-1185">Reference proteome</keyword>
<feature type="transmembrane region" description="Helical" evidence="1">
    <location>
        <begin position="155"/>
        <end position="175"/>
    </location>
</feature>
<dbReference type="EMBL" id="AWET01000029">
    <property type="protein sequence ID" value="ERK01351.1"/>
    <property type="molecule type" value="Genomic_DNA"/>
</dbReference>
<feature type="transmembrane region" description="Helical" evidence="1">
    <location>
        <begin position="131"/>
        <end position="148"/>
    </location>
</feature>